<dbReference type="Pfam" id="PF00296">
    <property type="entry name" value="Bac_luciferase"/>
    <property type="match status" value="1"/>
</dbReference>
<dbReference type="Proteomes" id="UP000065822">
    <property type="component" value="Chromosome"/>
</dbReference>
<dbReference type="InterPro" id="IPR036661">
    <property type="entry name" value="Luciferase-like_sf"/>
</dbReference>
<reference evidence="6 8" key="1">
    <citation type="submission" date="2016-02" db="EMBL/GenBank/DDBJ databases">
        <authorList>
            <person name="Holder M.E."/>
            <person name="Ajami N.J."/>
            <person name="Petrosino J.F."/>
        </authorList>
    </citation>
    <scope>NUCLEOTIDE SEQUENCE [LARGE SCALE GENOMIC DNA]</scope>
    <source>
        <strain evidence="6 8">CCUG 32990</strain>
    </source>
</reference>
<organism evidence="7 9">
    <name type="scientific">Capnocytophaga haemolytica</name>
    <dbReference type="NCBI Taxonomy" id="45243"/>
    <lineage>
        <taxon>Bacteria</taxon>
        <taxon>Pseudomonadati</taxon>
        <taxon>Bacteroidota</taxon>
        <taxon>Flavobacteriia</taxon>
        <taxon>Flavobacteriales</taxon>
        <taxon>Flavobacteriaceae</taxon>
        <taxon>Capnocytophaga</taxon>
    </lineage>
</organism>
<accession>A0AAX2GW61</accession>
<evidence type="ECO:0000256" key="3">
    <source>
        <dbReference type="ARBA" id="ARBA00023002"/>
    </source>
</evidence>
<keyword evidence="2" id="KW-0288">FMN</keyword>
<dbReference type="EC" id="1.14.14.3" evidence="7"/>
<evidence type="ECO:0000313" key="9">
    <source>
        <dbReference type="Proteomes" id="UP000215539"/>
    </source>
</evidence>
<evidence type="ECO:0000256" key="2">
    <source>
        <dbReference type="ARBA" id="ARBA00022643"/>
    </source>
</evidence>
<proteinExistence type="predicted"/>
<dbReference type="EMBL" id="LT906449">
    <property type="protein sequence ID" value="SNV03747.1"/>
    <property type="molecule type" value="Genomic_DNA"/>
</dbReference>
<dbReference type="KEGG" id="chg:AXF12_06955"/>
<evidence type="ECO:0000313" key="7">
    <source>
        <dbReference type="EMBL" id="SNV03747.1"/>
    </source>
</evidence>
<dbReference type="PANTHER" id="PTHR30011">
    <property type="entry name" value="ALKANESULFONATE MONOOXYGENASE-RELATED"/>
    <property type="match status" value="1"/>
</dbReference>
<gene>
    <name evidence="7" type="primary">luxA</name>
    <name evidence="6" type="ORF">AXF12_06955</name>
    <name evidence="7" type="ORF">SAMEA44541418_00310</name>
</gene>
<dbReference type="EMBL" id="CP014227">
    <property type="protein sequence ID" value="AMD85269.1"/>
    <property type="molecule type" value="Genomic_DNA"/>
</dbReference>
<evidence type="ECO:0000256" key="4">
    <source>
        <dbReference type="ARBA" id="ARBA00023033"/>
    </source>
</evidence>
<dbReference type="InterPro" id="IPR051260">
    <property type="entry name" value="Diverse_substr_monoxygenases"/>
</dbReference>
<feature type="domain" description="Luciferase-like" evidence="5">
    <location>
        <begin position="10"/>
        <end position="226"/>
    </location>
</feature>
<sequence>MIDTNKLTVGILLPIESYEGAIPKMKDQVQLIQRVESLGYDAVWVRDIPLYNPDFREVGQIYDPWIYLSHIATLTISIKIGIASVVLPLRHPLHVAKSAASLDVLFPNRFMMGVASGDRPVEYPAFNKPFEMRSVSVADHMAMLRELWSKDFPTYNNDYGTLMANVGDVLPKPLKKNIPMYVTGHVGGINLDWIAKNGDGWIYYPREFTFTKKIVEEWHQILEREALPKKPYIQPIYIDLMGDPDFEPQAIELGFKLGRNYLIDMLLTLQSIGVNHTMLVLKHCSRPVDEVLEEVGKEVLPQIK</sequence>
<dbReference type="AlphaFoldDB" id="A0AAX2GW61"/>
<dbReference type="NCBIfam" id="TIGR03571">
    <property type="entry name" value="lucif_BA3436"/>
    <property type="match status" value="1"/>
</dbReference>
<evidence type="ECO:0000313" key="8">
    <source>
        <dbReference type="Proteomes" id="UP000065822"/>
    </source>
</evidence>
<dbReference type="GO" id="GO:0047646">
    <property type="term" value="F:alkanal monooxygenase (FMN-linked) activity"/>
    <property type="evidence" value="ECO:0007669"/>
    <property type="project" value="UniProtKB-EC"/>
</dbReference>
<dbReference type="Proteomes" id="UP000215539">
    <property type="component" value="Chromosome 1"/>
</dbReference>
<dbReference type="Gene3D" id="3.20.20.30">
    <property type="entry name" value="Luciferase-like domain"/>
    <property type="match status" value="1"/>
</dbReference>
<name>A0AAX2GW61_9FLAO</name>
<keyword evidence="8" id="KW-1185">Reference proteome</keyword>
<keyword evidence="3 7" id="KW-0560">Oxidoreductase</keyword>
<dbReference type="InterPro" id="IPR011251">
    <property type="entry name" value="Luciferase-like_dom"/>
</dbReference>
<dbReference type="RefSeq" id="WP_066429560.1">
    <property type="nucleotide sequence ID" value="NZ_CP014227.1"/>
</dbReference>
<evidence type="ECO:0000313" key="6">
    <source>
        <dbReference type="EMBL" id="AMD85269.1"/>
    </source>
</evidence>
<evidence type="ECO:0000256" key="1">
    <source>
        <dbReference type="ARBA" id="ARBA00022630"/>
    </source>
</evidence>
<evidence type="ECO:0000259" key="5">
    <source>
        <dbReference type="Pfam" id="PF00296"/>
    </source>
</evidence>
<dbReference type="SUPFAM" id="SSF51679">
    <property type="entry name" value="Bacterial luciferase-like"/>
    <property type="match status" value="1"/>
</dbReference>
<keyword evidence="1" id="KW-0285">Flavoprotein</keyword>
<dbReference type="InterPro" id="IPR020020">
    <property type="entry name" value="Luciferase-type_oxidoreductase"/>
</dbReference>
<keyword evidence="4 7" id="KW-0503">Monooxygenase</keyword>
<dbReference type="PANTHER" id="PTHR30011:SF16">
    <property type="entry name" value="C2H2 FINGER DOMAIN TRANSCRIPTION FACTOR (EUROFUNG)-RELATED"/>
    <property type="match status" value="1"/>
</dbReference>
<reference evidence="7 9" key="2">
    <citation type="submission" date="2017-06" db="EMBL/GenBank/DDBJ databases">
        <authorList>
            <consortium name="Pathogen Informatics"/>
        </authorList>
    </citation>
    <scope>NUCLEOTIDE SEQUENCE [LARGE SCALE GENOMIC DNA]</scope>
    <source>
        <strain evidence="7 9">NCTC12947</strain>
    </source>
</reference>
<protein>
    <submittedName>
        <fullName evidence="6">5,10-methylene tetrahydromethanopterin reductase</fullName>
    </submittedName>
    <submittedName>
        <fullName evidence="7">Alkanal monooxygenase alpha chain</fullName>
        <ecNumber evidence="7">1.14.14.3</ecNumber>
    </submittedName>
</protein>